<dbReference type="Proteomes" id="UP000018542">
    <property type="component" value="Chromosome"/>
</dbReference>
<name>V5SGZ2_9HYPH</name>
<dbReference type="HOGENOM" id="CLU_2973327_0_0_5"/>
<evidence type="ECO:0000313" key="1">
    <source>
        <dbReference type="EMBL" id="AHB50151.1"/>
    </source>
</evidence>
<dbReference type="AlphaFoldDB" id="V5SGZ2"/>
<dbReference type="EMBL" id="CP006912">
    <property type="protein sequence ID" value="AHB50151.1"/>
    <property type="molecule type" value="Genomic_DNA"/>
</dbReference>
<gene>
    <name evidence="1" type="ORF">W911_09285</name>
</gene>
<reference evidence="1 2" key="1">
    <citation type="journal article" date="2014" name="Genome Announc.">
        <title>Complete Genome Sequence of Hyphomicrobium nitrativorans Strain NL23, a Denitrifying Bacterium Isolated from Biofilm of a Methanol-Fed Denitrification System Treating Seawater at the Montreal Biodome.</title>
        <authorList>
            <person name="Martineau C."/>
            <person name="Villeneuve C."/>
            <person name="Mauffrey F."/>
            <person name="Villemur R."/>
        </authorList>
    </citation>
    <scope>NUCLEOTIDE SEQUENCE [LARGE SCALE GENOMIC DNA]</scope>
    <source>
        <strain evidence="1">NL23</strain>
    </source>
</reference>
<keyword evidence="2" id="KW-1185">Reference proteome</keyword>
<evidence type="ECO:0000313" key="2">
    <source>
        <dbReference type="Proteomes" id="UP000018542"/>
    </source>
</evidence>
<organism evidence="1 2">
    <name type="scientific">Hyphomicrobium nitrativorans NL23</name>
    <dbReference type="NCBI Taxonomy" id="1029756"/>
    <lineage>
        <taxon>Bacteria</taxon>
        <taxon>Pseudomonadati</taxon>
        <taxon>Pseudomonadota</taxon>
        <taxon>Alphaproteobacteria</taxon>
        <taxon>Hyphomicrobiales</taxon>
        <taxon>Hyphomicrobiaceae</taxon>
        <taxon>Hyphomicrobium</taxon>
    </lineage>
</organism>
<sequence length="58" mass="6116">MKLPSAIARTLGLDRSCPGRSFVQARLIGLAEAPELDFGSSSKTITLYRDAAPNASGH</sequence>
<dbReference type="KEGG" id="hni:W911_09285"/>
<accession>V5SGZ2</accession>
<proteinExistence type="predicted"/>
<protein>
    <submittedName>
        <fullName evidence="1">Uncharacterized protein</fullName>
    </submittedName>
</protein>
<dbReference type="STRING" id="1029756.W911_09285"/>